<dbReference type="Proteomes" id="UP001158986">
    <property type="component" value="Unassembled WGS sequence"/>
</dbReference>
<evidence type="ECO:0000313" key="2">
    <source>
        <dbReference type="Proteomes" id="UP001158986"/>
    </source>
</evidence>
<protein>
    <submittedName>
        <fullName evidence="1">Uncharacterized protein</fullName>
    </submittedName>
</protein>
<name>A0ABN8D0J9_9STRA</name>
<dbReference type="EMBL" id="CAKLCB010000265">
    <property type="protein sequence ID" value="CAH0518707.1"/>
    <property type="molecule type" value="Genomic_DNA"/>
</dbReference>
<organism evidence="1 2">
    <name type="scientific">Peronospora belbahrii</name>
    <dbReference type="NCBI Taxonomy" id="622444"/>
    <lineage>
        <taxon>Eukaryota</taxon>
        <taxon>Sar</taxon>
        <taxon>Stramenopiles</taxon>
        <taxon>Oomycota</taxon>
        <taxon>Peronosporomycetes</taxon>
        <taxon>Peronosporales</taxon>
        <taxon>Peronosporaceae</taxon>
        <taxon>Peronospora</taxon>
    </lineage>
</organism>
<accession>A0ABN8D0J9</accession>
<evidence type="ECO:0000313" key="1">
    <source>
        <dbReference type="EMBL" id="CAH0518707.1"/>
    </source>
</evidence>
<reference evidence="1 2" key="1">
    <citation type="submission" date="2021-11" db="EMBL/GenBank/DDBJ databases">
        <authorList>
            <person name="Islam A."/>
            <person name="Islam S."/>
            <person name="Flora M.S."/>
            <person name="Rahman M."/>
            <person name="Ziaur R.M."/>
            <person name="Epstein J.H."/>
            <person name="Hassan M."/>
            <person name="Klassen M."/>
            <person name="Woodard K."/>
            <person name="Webb A."/>
            <person name="Webby R.J."/>
            <person name="El Zowalaty M.E."/>
        </authorList>
    </citation>
    <scope>NUCLEOTIDE SEQUENCE [LARGE SCALE GENOMIC DNA]</scope>
    <source>
        <strain evidence="1">Pbs1</strain>
    </source>
</reference>
<comment type="caution">
    <text evidence="1">The sequence shown here is derived from an EMBL/GenBank/DDBJ whole genome shotgun (WGS) entry which is preliminary data.</text>
</comment>
<sequence>MSSRDGQAPVQMILESPLHHPSARGIQKFARQGRSLGASQMMRQDYTSQADANQVAPRQSSLYCKPAARQHVQQPALSYHGIDDKRYQRGTTLLGASWIVDPDNKTRKLS</sequence>
<keyword evidence="2" id="KW-1185">Reference proteome</keyword>
<proteinExistence type="predicted"/>
<gene>
    <name evidence="1" type="ORF">PBS001_LOCUS5266</name>
</gene>